<dbReference type="CDD" id="cd00408">
    <property type="entry name" value="DHDPS-like"/>
    <property type="match status" value="1"/>
</dbReference>
<organism evidence="6 7">
    <name type="scientific">Streptoalloteichus hindustanus</name>
    <dbReference type="NCBI Taxonomy" id="2017"/>
    <lineage>
        <taxon>Bacteria</taxon>
        <taxon>Bacillati</taxon>
        <taxon>Actinomycetota</taxon>
        <taxon>Actinomycetes</taxon>
        <taxon>Pseudonocardiales</taxon>
        <taxon>Pseudonocardiaceae</taxon>
        <taxon>Streptoalloteichus</taxon>
    </lineage>
</organism>
<dbReference type="STRING" id="2017.SAMN05444320_10283"/>
<protein>
    <submittedName>
        <fullName evidence="6">4-hydroxy-tetrahydrodipicolinate synthase</fullName>
    </submittedName>
</protein>
<dbReference type="PRINTS" id="PR00146">
    <property type="entry name" value="DHPICSNTHASE"/>
</dbReference>
<gene>
    <name evidence="6" type="ORF">SAMN05444320_10283</name>
</gene>
<evidence type="ECO:0000256" key="4">
    <source>
        <dbReference type="PIRSR" id="PIRSR001365-1"/>
    </source>
</evidence>
<dbReference type="PIRSF" id="PIRSF001365">
    <property type="entry name" value="DHDPS"/>
    <property type="match status" value="1"/>
</dbReference>
<keyword evidence="7" id="KW-1185">Reference proteome</keyword>
<feature type="active site" description="Schiff-base intermediate with substrate" evidence="4">
    <location>
        <position position="175"/>
    </location>
</feature>
<evidence type="ECO:0000256" key="2">
    <source>
        <dbReference type="ARBA" id="ARBA00023239"/>
    </source>
</evidence>
<proteinExistence type="inferred from homology"/>
<evidence type="ECO:0000256" key="5">
    <source>
        <dbReference type="PIRSR" id="PIRSR001365-2"/>
    </source>
</evidence>
<dbReference type="SMART" id="SM01130">
    <property type="entry name" value="DHDPS"/>
    <property type="match status" value="1"/>
</dbReference>
<dbReference type="EMBL" id="FQVN01000002">
    <property type="protein sequence ID" value="SHE95749.1"/>
    <property type="molecule type" value="Genomic_DNA"/>
</dbReference>
<evidence type="ECO:0000313" key="7">
    <source>
        <dbReference type="Proteomes" id="UP000184501"/>
    </source>
</evidence>
<dbReference type="InterPro" id="IPR002220">
    <property type="entry name" value="DapA-like"/>
</dbReference>
<evidence type="ECO:0000256" key="1">
    <source>
        <dbReference type="ARBA" id="ARBA00007592"/>
    </source>
</evidence>
<accession>A0A1M4XQG5</accession>
<sequence>MAHEGEIWKNTGMTLFQGLSAFPITPSAPDGKVLTDDLRALVRRLVDAGVDSVGLLGSTGTSPYLDRDQRAAAVRAGVEEAAGRVPVMVGIGALSTQEVLRLAHDAQEAGADAVLLAPISYVPLTEQEVYTHYETVAGALDIPLCVYNNPAYTHFTFSSKLIARLSEVPRIAAVKNPAPAGDAAVKTHLAGLRAQVTAGFSCGYAIDWLCAEAMLAGADAWYSVLSGLFPDVVVPIARAARAGDHATAREHHARLQPLWELLLELGSLRVVYAAANQLGITTAQPPLPLLPLAEADRQRVARTVETLGLA</sequence>
<dbReference type="Pfam" id="PF00701">
    <property type="entry name" value="DHDPS"/>
    <property type="match status" value="1"/>
</dbReference>
<dbReference type="PANTHER" id="PTHR12128:SF66">
    <property type="entry name" value="4-HYDROXY-2-OXOGLUTARATE ALDOLASE, MITOCHONDRIAL"/>
    <property type="match status" value="1"/>
</dbReference>
<dbReference type="Gene3D" id="3.20.20.70">
    <property type="entry name" value="Aldolase class I"/>
    <property type="match status" value="1"/>
</dbReference>
<dbReference type="GO" id="GO:0008840">
    <property type="term" value="F:4-hydroxy-tetrahydrodipicolinate synthase activity"/>
    <property type="evidence" value="ECO:0007669"/>
    <property type="project" value="TreeGrafter"/>
</dbReference>
<dbReference type="GO" id="GO:0005829">
    <property type="term" value="C:cytosol"/>
    <property type="evidence" value="ECO:0007669"/>
    <property type="project" value="TreeGrafter"/>
</dbReference>
<comment type="similarity">
    <text evidence="1 3">Belongs to the DapA family.</text>
</comment>
<dbReference type="AlphaFoldDB" id="A0A1M4XQG5"/>
<dbReference type="PANTHER" id="PTHR12128">
    <property type="entry name" value="DIHYDRODIPICOLINATE SYNTHASE"/>
    <property type="match status" value="1"/>
</dbReference>
<feature type="active site" description="Proton donor/acceptor" evidence="4">
    <location>
        <position position="147"/>
    </location>
</feature>
<feature type="binding site" evidence="5">
    <location>
        <position position="59"/>
    </location>
    <ligand>
        <name>pyruvate</name>
        <dbReference type="ChEBI" id="CHEBI:15361"/>
    </ligand>
</feature>
<name>A0A1M4XQG5_STRHI</name>
<evidence type="ECO:0000256" key="3">
    <source>
        <dbReference type="PIRNR" id="PIRNR001365"/>
    </source>
</evidence>
<dbReference type="Proteomes" id="UP000184501">
    <property type="component" value="Unassembled WGS sequence"/>
</dbReference>
<reference evidence="6 7" key="1">
    <citation type="submission" date="2016-11" db="EMBL/GenBank/DDBJ databases">
        <authorList>
            <person name="Jaros S."/>
            <person name="Januszkiewicz K."/>
            <person name="Wedrychowicz H."/>
        </authorList>
    </citation>
    <scope>NUCLEOTIDE SEQUENCE [LARGE SCALE GENOMIC DNA]</scope>
    <source>
        <strain evidence="6 7">DSM 44523</strain>
    </source>
</reference>
<evidence type="ECO:0000313" key="6">
    <source>
        <dbReference type="EMBL" id="SHE95749.1"/>
    </source>
</evidence>
<dbReference type="InterPro" id="IPR013785">
    <property type="entry name" value="Aldolase_TIM"/>
</dbReference>
<keyword evidence="2 3" id="KW-0456">Lyase</keyword>
<dbReference type="SUPFAM" id="SSF51569">
    <property type="entry name" value="Aldolase"/>
    <property type="match status" value="1"/>
</dbReference>